<protein>
    <recommendedName>
        <fullName evidence="4">Aminotransferase-like plant mobile domain-containing protein</fullName>
    </recommendedName>
</protein>
<dbReference type="Proteomes" id="UP000027138">
    <property type="component" value="Unassembled WGS sequence"/>
</dbReference>
<gene>
    <name evidence="2" type="ORF">JCGZ_00094</name>
</gene>
<evidence type="ECO:0008006" key="4">
    <source>
        <dbReference type="Google" id="ProtNLM"/>
    </source>
</evidence>
<feature type="region of interest" description="Disordered" evidence="1">
    <location>
        <begin position="289"/>
        <end position="312"/>
    </location>
</feature>
<evidence type="ECO:0000256" key="1">
    <source>
        <dbReference type="SAM" id="MobiDB-lite"/>
    </source>
</evidence>
<feature type="compositionally biased region" description="Basic and acidic residues" evidence="1">
    <location>
        <begin position="296"/>
        <end position="312"/>
    </location>
</feature>
<proteinExistence type="predicted"/>
<evidence type="ECO:0000313" key="3">
    <source>
        <dbReference type="Proteomes" id="UP000027138"/>
    </source>
</evidence>
<dbReference type="EMBL" id="KK914279">
    <property type="protein sequence ID" value="KDP43161.1"/>
    <property type="molecule type" value="Genomic_DNA"/>
</dbReference>
<accession>A0A067L3X1</accession>
<dbReference type="AlphaFoldDB" id="A0A067L3X1"/>
<name>A0A067L3X1_JATCU</name>
<reference evidence="2 3" key="1">
    <citation type="journal article" date="2014" name="PLoS ONE">
        <title>Global Analysis of Gene Expression Profiles in Physic Nut (Jatropha curcas L.) Seedlings Exposed to Salt Stress.</title>
        <authorList>
            <person name="Zhang L."/>
            <person name="Zhang C."/>
            <person name="Wu P."/>
            <person name="Chen Y."/>
            <person name="Li M."/>
            <person name="Jiang H."/>
            <person name="Wu G."/>
        </authorList>
    </citation>
    <scope>NUCLEOTIDE SEQUENCE [LARGE SCALE GENOMIC DNA]</scope>
    <source>
        <strain evidence="3">cv. GZQX0401</strain>
        <tissue evidence="2">Young leaves</tissue>
    </source>
</reference>
<organism evidence="2 3">
    <name type="scientific">Jatropha curcas</name>
    <name type="common">Barbados nut</name>
    <dbReference type="NCBI Taxonomy" id="180498"/>
    <lineage>
        <taxon>Eukaryota</taxon>
        <taxon>Viridiplantae</taxon>
        <taxon>Streptophyta</taxon>
        <taxon>Embryophyta</taxon>
        <taxon>Tracheophyta</taxon>
        <taxon>Spermatophyta</taxon>
        <taxon>Magnoliopsida</taxon>
        <taxon>eudicotyledons</taxon>
        <taxon>Gunneridae</taxon>
        <taxon>Pentapetalae</taxon>
        <taxon>rosids</taxon>
        <taxon>fabids</taxon>
        <taxon>Malpighiales</taxon>
        <taxon>Euphorbiaceae</taxon>
        <taxon>Crotonoideae</taxon>
        <taxon>Jatropheae</taxon>
        <taxon>Jatropha</taxon>
    </lineage>
</organism>
<keyword evidence="3" id="KW-1185">Reference proteome</keyword>
<sequence>MHSWTRSLSKVEKINLGRYGLSPINTLRGVVDDWDFLRACIRLWDPEAHVFRFGAMMEEMCPLFEESYAIIGCDPNAPLVKHEVKIGYVRSFESLFQFSRPQAKAMIVGDQKAVLLPLIDKFSDVHSNDPNRMRLRMRALVFCLLASFLFNQDPGFGDLHFCPMVRQMEDMGCNGGIVLAETIRSLDRAALGFDDWTVSPIISRYFSSSPFPSFFPLVCSFVIEKIHYSGLVKGPPPSGCCSYISYNPSQYLERPRRNALLSALEGWVQAAAANEVGIDEEIVLAPRTGEVGESSAARDDSEDVAPRRRRDS</sequence>
<evidence type="ECO:0000313" key="2">
    <source>
        <dbReference type="EMBL" id="KDP43161.1"/>
    </source>
</evidence>